<comment type="caution">
    <text evidence="2">The sequence shown here is derived from an EMBL/GenBank/DDBJ whole genome shotgun (WGS) entry which is preliminary data.</text>
</comment>
<accession>A0A5B2XCA1</accession>
<gene>
    <name evidence="2" type="ORF">F0L68_20160</name>
</gene>
<feature type="transmembrane region" description="Helical" evidence="1">
    <location>
        <begin position="234"/>
        <end position="251"/>
    </location>
</feature>
<feature type="transmembrane region" description="Helical" evidence="1">
    <location>
        <begin position="190"/>
        <end position="213"/>
    </location>
</feature>
<keyword evidence="1" id="KW-0812">Transmembrane</keyword>
<feature type="transmembrane region" description="Helical" evidence="1">
    <location>
        <begin position="57"/>
        <end position="74"/>
    </location>
</feature>
<feature type="transmembrane region" description="Helical" evidence="1">
    <location>
        <begin position="271"/>
        <end position="296"/>
    </location>
</feature>
<protein>
    <submittedName>
        <fullName evidence="2">Uncharacterized protein</fullName>
    </submittedName>
</protein>
<name>A0A5B2XCA1_9PSEU</name>
<organism evidence="2 3">
    <name type="scientific">Solihabitans fulvus</name>
    <dbReference type="NCBI Taxonomy" id="1892852"/>
    <lineage>
        <taxon>Bacteria</taxon>
        <taxon>Bacillati</taxon>
        <taxon>Actinomycetota</taxon>
        <taxon>Actinomycetes</taxon>
        <taxon>Pseudonocardiales</taxon>
        <taxon>Pseudonocardiaceae</taxon>
        <taxon>Solihabitans</taxon>
    </lineage>
</organism>
<reference evidence="2 3" key="2">
    <citation type="submission" date="2019-09" db="EMBL/GenBank/DDBJ databases">
        <authorList>
            <person name="Jin C."/>
        </authorList>
    </citation>
    <scope>NUCLEOTIDE SEQUENCE [LARGE SCALE GENOMIC DNA]</scope>
    <source>
        <strain evidence="2 3">AN110305</strain>
    </source>
</reference>
<evidence type="ECO:0000313" key="3">
    <source>
        <dbReference type="Proteomes" id="UP000323454"/>
    </source>
</evidence>
<dbReference type="OrthoDB" id="3693152at2"/>
<proteinExistence type="predicted"/>
<sequence>MAGLGALLPMPVLIAVLAVVLWPTRRRSRRVLRAWGVVDPTDEQAHSALRYLAVRRALYVLFLFVIGPLVARLLPRLDQYQWAAYALLAALLLGELTATLRPVRGGTRVATLVPRTWRDLVPVWAVVTHALFAVLALSFAVFVLVSHPAAMRVAAAYDWIDYASGRGTVDTNGHPVRFNDPRPDLLDQSLPWLVIAGVLLTVIAVYGLVWLAVVRPVVGDPQADAALRVRSARVMVGIGVMAAAQLLVTALHRATGLADPIVRVSTLPSWLAWLSSVTWSDLMWVLLVGTMCWVVIAIPMRPRALRAVRAAG</sequence>
<feature type="transmembrane region" description="Helical" evidence="1">
    <location>
        <begin position="6"/>
        <end position="24"/>
    </location>
</feature>
<keyword evidence="1" id="KW-1133">Transmembrane helix</keyword>
<feature type="transmembrane region" description="Helical" evidence="1">
    <location>
        <begin position="121"/>
        <end position="145"/>
    </location>
</feature>
<reference evidence="2 3" key="1">
    <citation type="submission" date="2019-09" db="EMBL/GenBank/DDBJ databases">
        <title>Goodfellowia gen. nov., a new genus of the Pseudonocardineae related to Actinoalloteichus, containing Goodfellowia coeruleoviolacea gen. nov., comb. nov. gen. nov., comb. nov.</title>
        <authorList>
            <person name="Labeda D."/>
        </authorList>
    </citation>
    <scope>NUCLEOTIDE SEQUENCE [LARGE SCALE GENOMIC DNA]</scope>
    <source>
        <strain evidence="2 3">AN110305</strain>
    </source>
</reference>
<dbReference type="Proteomes" id="UP000323454">
    <property type="component" value="Unassembled WGS sequence"/>
</dbReference>
<dbReference type="EMBL" id="VUOB01000036">
    <property type="protein sequence ID" value="KAA2260452.1"/>
    <property type="molecule type" value="Genomic_DNA"/>
</dbReference>
<keyword evidence="3" id="KW-1185">Reference proteome</keyword>
<dbReference type="RefSeq" id="WP_149851176.1">
    <property type="nucleotide sequence ID" value="NZ_VUOB01000036.1"/>
</dbReference>
<evidence type="ECO:0000313" key="2">
    <source>
        <dbReference type="EMBL" id="KAA2260452.1"/>
    </source>
</evidence>
<feature type="transmembrane region" description="Helical" evidence="1">
    <location>
        <begin position="80"/>
        <end position="100"/>
    </location>
</feature>
<keyword evidence="1" id="KW-0472">Membrane</keyword>
<dbReference type="AlphaFoldDB" id="A0A5B2XCA1"/>
<evidence type="ECO:0000256" key="1">
    <source>
        <dbReference type="SAM" id="Phobius"/>
    </source>
</evidence>